<accession>A0A426DIP1</accession>
<evidence type="ECO:0000256" key="1">
    <source>
        <dbReference type="ARBA" id="ARBA00009277"/>
    </source>
</evidence>
<keyword evidence="4" id="KW-1185">Reference proteome</keyword>
<evidence type="ECO:0000259" key="2">
    <source>
        <dbReference type="PROSITE" id="PS50994"/>
    </source>
</evidence>
<gene>
    <name evidence="3" type="ORF">EBB54_16485</name>
</gene>
<dbReference type="Proteomes" id="UP000274920">
    <property type="component" value="Unassembled WGS sequence"/>
</dbReference>
<dbReference type="PANTHER" id="PTHR35004">
    <property type="entry name" value="TRANSPOSASE RV3428C-RELATED"/>
    <property type="match status" value="1"/>
</dbReference>
<dbReference type="PANTHER" id="PTHR35004:SF8">
    <property type="entry name" value="TRANSPOSASE RV3428C-RELATED"/>
    <property type="match status" value="1"/>
</dbReference>
<dbReference type="InterPro" id="IPR036397">
    <property type="entry name" value="RNaseH_sf"/>
</dbReference>
<dbReference type="SUPFAM" id="SSF53098">
    <property type="entry name" value="Ribonuclease H-like"/>
    <property type="match status" value="1"/>
</dbReference>
<evidence type="ECO:0000313" key="4">
    <source>
        <dbReference type="Proteomes" id="UP000274920"/>
    </source>
</evidence>
<reference evidence="3" key="1">
    <citation type="submission" date="2018-10" db="EMBL/GenBank/DDBJ databases">
        <title>Schaedlerella arabinophila gen. nov. sp. nov., isolated from the mouse intestinal tract and comparative analysis with the genome of the closely related altered Schaedler flora strain ASF502.</title>
        <authorList>
            <person name="Miyake S."/>
            <person name="Soh M."/>
            <person name="Seedorf H."/>
        </authorList>
    </citation>
    <scope>NUCLEOTIDE SEQUENCE [LARGE SCALE GENOMIC DNA]</scope>
    <source>
        <strain evidence="3">DSM 106076</strain>
    </source>
</reference>
<dbReference type="NCBIfam" id="NF033546">
    <property type="entry name" value="transpos_IS21"/>
    <property type="match status" value="1"/>
</dbReference>
<dbReference type="PROSITE" id="PS50994">
    <property type="entry name" value="INTEGRASE"/>
    <property type="match status" value="1"/>
</dbReference>
<sequence length="520" mass="59905">MFKKTKVRQILELLHKDLSAREISKTLKVSRNSVAFVKESYDKCDKDWDEICLMNDDEIYHLFYPHTFRPRNRFAPVDYSYVHSELKKVGVTEMLLWEEYCEKCNAQGISHCCYATFANGYKRFIADKNYTSHIEHKPGVTLEVDWSGPTMSYMDPDKQEQQTAYLFVAAFPYSQYTYVEAAASMNQSDWLSCNVHMLEFFGGTPVRIVCDNLKTGVIKHPKHGEVVLNDSYLSFAEHYQVAIMPAQVKKPKQKASVEGAVGKIARKIIGMLRNETFHSIEGLNSAIRKVLDRLNDKPFQKRNGSRKTIYELEEKPYLRTLPMLPFEICEWSYNHKVGPNSHIWFHKGQYSVPSSYINKYVDVQYNSSLVCIYASHQLVAEHKRIPTGIRNAKRTEMSHLPYPIYTPDTMESTLNKAEAIGNSTRTVIGRLYDNAKVKEQALVDARTVLDIAGVYGKDILETACSLALKDFHLITYNTLMPYMKRAAKNRKNDLTKKNVKDHKQGIVRGADYYREDGKNL</sequence>
<dbReference type="AlphaFoldDB" id="A0A426DIP1"/>
<dbReference type="RefSeq" id="WP_125128210.1">
    <property type="nucleotide sequence ID" value="NZ_RHJS01000002.1"/>
</dbReference>
<dbReference type="EMBL" id="RHJS01000002">
    <property type="protein sequence ID" value="RRK32777.1"/>
    <property type="molecule type" value="Genomic_DNA"/>
</dbReference>
<dbReference type="InterPro" id="IPR001584">
    <property type="entry name" value="Integrase_cat-core"/>
</dbReference>
<name>A0A426DIP1_9FIRM</name>
<dbReference type="GO" id="GO:0015074">
    <property type="term" value="P:DNA integration"/>
    <property type="evidence" value="ECO:0007669"/>
    <property type="project" value="InterPro"/>
</dbReference>
<dbReference type="Pfam" id="PF22483">
    <property type="entry name" value="Mu-transpos_C_2"/>
    <property type="match status" value="1"/>
</dbReference>
<comment type="similarity">
    <text evidence="1">Belongs to the transposase IS21/IS408/IS1162 family.</text>
</comment>
<dbReference type="InterPro" id="IPR054353">
    <property type="entry name" value="IstA-like_C"/>
</dbReference>
<comment type="caution">
    <text evidence="3">The sequence shown here is derived from an EMBL/GenBank/DDBJ whole genome shotgun (WGS) entry which is preliminary data.</text>
</comment>
<evidence type="ECO:0000313" key="3">
    <source>
        <dbReference type="EMBL" id="RRK32777.1"/>
    </source>
</evidence>
<dbReference type="InterPro" id="IPR012337">
    <property type="entry name" value="RNaseH-like_sf"/>
</dbReference>
<organism evidence="3 4">
    <name type="scientific">Schaedlerella arabinosiphila</name>
    <dbReference type="NCBI Taxonomy" id="2044587"/>
    <lineage>
        <taxon>Bacteria</taxon>
        <taxon>Bacillati</taxon>
        <taxon>Bacillota</taxon>
        <taxon>Clostridia</taxon>
        <taxon>Lachnospirales</taxon>
        <taxon>Lachnospiraceae</taxon>
        <taxon>Schaedlerella</taxon>
    </lineage>
</organism>
<feature type="domain" description="Integrase catalytic" evidence="2">
    <location>
        <begin position="134"/>
        <end position="315"/>
    </location>
</feature>
<proteinExistence type="inferred from homology"/>
<dbReference type="Gene3D" id="3.30.420.10">
    <property type="entry name" value="Ribonuclease H-like superfamily/Ribonuclease H"/>
    <property type="match status" value="1"/>
</dbReference>
<protein>
    <submittedName>
        <fullName evidence="3">IS21 family transposase</fullName>
    </submittedName>
</protein>
<dbReference type="GO" id="GO:0003676">
    <property type="term" value="F:nucleic acid binding"/>
    <property type="evidence" value="ECO:0007669"/>
    <property type="project" value="InterPro"/>
</dbReference>